<dbReference type="Proteomes" id="UP000268007">
    <property type="component" value="Unassembled WGS sequence"/>
</dbReference>
<sequence>MQIIYSTKHNITSAKAVEILAKHGTKVTLEEAQIILDFMYKFGKLAIETELNALEIKFKKQSKVL</sequence>
<organism evidence="1 2">
    <name type="scientific">Mucilaginibacter gracilis</name>
    <dbReference type="NCBI Taxonomy" id="423350"/>
    <lineage>
        <taxon>Bacteria</taxon>
        <taxon>Pseudomonadati</taxon>
        <taxon>Bacteroidota</taxon>
        <taxon>Sphingobacteriia</taxon>
        <taxon>Sphingobacteriales</taxon>
        <taxon>Sphingobacteriaceae</taxon>
        <taxon>Mucilaginibacter</taxon>
    </lineage>
</organism>
<dbReference type="EMBL" id="RBKU01000001">
    <property type="protein sequence ID" value="RKR84307.1"/>
    <property type="molecule type" value="Genomic_DNA"/>
</dbReference>
<reference evidence="1 2" key="1">
    <citation type="submission" date="2018-10" db="EMBL/GenBank/DDBJ databases">
        <title>Genomic Encyclopedia of Archaeal and Bacterial Type Strains, Phase II (KMG-II): from individual species to whole genera.</title>
        <authorList>
            <person name="Goeker M."/>
        </authorList>
    </citation>
    <scope>NUCLEOTIDE SEQUENCE [LARGE SCALE GENOMIC DNA]</scope>
    <source>
        <strain evidence="1 2">DSM 18602</strain>
    </source>
</reference>
<gene>
    <name evidence="1" type="ORF">BDD43_4539</name>
</gene>
<comment type="caution">
    <text evidence="1">The sequence shown here is derived from an EMBL/GenBank/DDBJ whole genome shotgun (WGS) entry which is preliminary data.</text>
</comment>
<keyword evidence="2" id="KW-1185">Reference proteome</keyword>
<name>A0A495J609_9SPHI</name>
<accession>A0A495J609</accession>
<protein>
    <submittedName>
        <fullName evidence="1">Uncharacterized protein</fullName>
    </submittedName>
</protein>
<evidence type="ECO:0000313" key="2">
    <source>
        <dbReference type="Proteomes" id="UP000268007"/>
    </source>
</evidence>
<dbReference type="AlphaFoldDB" id="A0A495J609"/>
<dbReference type="RefSeq" id="WP_246001726.1">
    <property type="nucleotide sequence ID" value="NZ_RBKU01000001.1"/>
</dbReference>
<proteinExistence type="predicted"/>
<evidence type="ECO:0000313" key="1">
    <source>
        <dbReference type="EMBL" id="RKR84307.1"/>
    </source>
</evidence>